<sequence>MVTIHLRYELLSGLIGVCGYLIVARFRAGRQGSRLEPESAGLFPRLNDLLETYSAKSQLLESQDSDRTICIQSNQIQSMRLDIQVLIGTKLLQSGYYISLFDLVEYVLLEETMTRDVGPAARYVSLPRHGGRVNELLQGLGAYIGATEAISRVADQTRRRLVTISEPVEDCYDIPFQFNGNAAFSGGGFTPSTGYPDHRPSLLSRQESDSQGLLPLTVKQINDTFNSSDDKSSFTVDGVDAPSLNEP</sequence>
<name>A0AAP0IFI8_9MAGN</name>
<proteinExistence type="predicted"/>
<feature type="region of interest" description="Disordered" evidence="1">
    <location>
        <begin position="189"/>
        <end position="209"/>
    </location>
</feature>
<evidence type="ECO:0000313" key="2">
    <source>
        <dbReference type="EMBL" id="KAK9114350.1"/>
    </source>
</evidence>
<evidence type="ECO:0000313" key="3">
    <source>
        <dbReference type="Proteomes" id="UP001420932"/>
    </source>
</evidence>
<accession>A0AAP0IFI8</accession>
<protein>
    <submittedName>
        <fullName evidence="2">Uncharacterized protein</fullName>
    </submittedName>
</protein>
<dbReference type="EMBL" id="JBBNAF010000009">
    <property type="protein sequence ID" value="KAK9114350.1"/>
    <property type="molecule type" value="Genomic_DNA"/>
</dbReference>
<dbReference type="AlphaFoldDB" id="A0AAP0IFI8"/>
<organism evidence="2 3">
    <name type="scientific">Stephania yunnanensis</name>
    <dbReference type="NCBI Taxonomy" id="152371"/>
    <lineage>
        <taxon>Eukaryota</taxon>
        <taxon>Viridiplantae</taxon>
        <taxon>Streptophyta</taxon>
        <taxon>Embryophyta</taxon>
        <taxon>Tracheophyta</taxon>
        <taxon>Spermatophyta</taxon>
        <taxon>Magnoliopsida</taxon>
        <taxon>Ranunculales</taxon>
        <taxon>Menispermaceae</taxon>
        <taxon>Menispermoideae</taxon>
        <taxon>Cissampelideae</taxon>
        <taxon>Stephania</taxon>
    </lineage>
</organism>
<reference evidence="2 3" key="1">
    <citation type="submission" date="2024-01" db="EMBL/GenBank/DDBJ databases">
        <title>Genome assemblies of Stephania.</title>
        <authorList>
            <person name="Yang L."/>
        </authorList>
    </citation>
    <scope>NUCLEOTIDE SEQUENCE [LARGE SCALE GENOMIC DNA]</scope>
    <source>
        <strain evidence="2">YNDBR</strain>
        <tissue evidence="2">Leaf</tissue>
    </source>
</reference>
<evidence type="ECO:0000256" key="1">
    <source>
        <dbReference type="SAM" id="MobiDB-lite"/>
    </source>
</evidence>
<keyword evidence="3" id="KW-1185">Reference proteome</keyword>
<comment type="caution">
    <text evidence="2">The sequence shown here is derived from an EMBL/GenBank/DDBJ whole genome shotgun (WGS) entry which is preliminary data.</text>
</comment>
<dbReference type="Proteomes" id="UP001420932">
    <property type="component" value="Unassembled WGS sequence"/>
</dbReference>
<gene>
    <name evidence="2" type="ORF">Syun_021147</name>
</gene>
<feature type="region of interest" description="Disordered" evidence="1">
    <location>
        <begin position="224"/>
        <end position="247"/>
    </location>
</feature>